<organism evidence="1 2">
    <name type="scientific">Stegodyphus mimosarum</name>
    <name type="common">African social velvet spider</name>
    <dbReference type="NCBI Taxonomy" id="407821"/>
    <lineage>
        <taxon>Eukaryota</taxon>
        <taxon>Metazoa</taxon>
        <taxon>Ecdysozoa</taxon>
        <taxon>Arthropoda</taxon>
        <taxon>Chelicerata</taxon>
        <taxon>Arachnida</taxon>
        <taxon>Araneae</taxon>
        <taxon>Araneomorphae</taxon>
        <taxon>Entelegynae</taxon>
        <taxon>Eresoidea</taxon>
        <taxon>Eresidae</taxon>
        <taxon>Stegodyphus</taxon>
    </lineage>
</organism>
<keyword evidence="2" id="KW-1185">Reference proteome</keyword>
<dbReference type="Proteomes" id="UP000054359">
    <property type="component" value="Unassembled WGS sequence"/>
</dbReference>
<reference evidence="1 2" key="1">
    <citation type="submission" date="2013-11" db="EMBL/GenBank/DDBJ databases">
        <title>Genome sequencing of Stegodyphus mimosarum.</title>
        <authorList>
            <person name="Bechsgaard J."/>
        </authorList>
    </citation>
    <scope>NUCLEOTIDE SEQUENCE [LARGE SCALE GENOMIC DNA]</scope>
</reference>
<dbReference type="EMBL" id="KK120138">
    <property type="protein sequence ID" value="KFM77603.1"/>
    <property type="molecule type" value="Genomic_DNA"/>
</dbReference>
<gene>
    <name evidence="1" type="ORF">X975_06766</name>
</gene>
<accession>A0A087UJR4</accession>
<feature type="non-terminal residue" evidence="1">
    <location>
        <position position="120"/>
    </location>
</feature>
<evidence type="ECO:0000313" key="1">
    <source>
        <dbReference type="EMBL" id="KFM77603.1"/>
    </source>
</evidence>
<name>A0A087UJR4_STEMI</name>
<protein>
    <submittedName>
        <fullName evidence="1">Uncharacterized protein</fullName>
    </submittedName>
</protein>
<dbReference type="AlphaFoldDB" id="A0A087UJR4"/>
<sequence>MYYKEVFLSAQIHRDSIQYRKNLLCFRTLIAWQNFDLQCLQHFPCMHFNPQPHSAEGIFGQGCFGFGWHGDPSFSCVMHFGQHPHHPEWGFIFCPRWHFGCGQRTLLQQLGLQAGCFMGA</sequence>
<proteinExistence type="predicted"/>
<evidence type="ECO:0000313" key="2">
    <source>
        <dbReference type="Proteomes" id="UP000054359"/>
    </source>
</evidence>